<dbReference type="Pfam" id="PF03171">
    <property type="entry name" value="2OG-FeII_Oxy"/>
    <property type="match status" value="1"/>
</dbReference>
<evidence type="ECO:0000256" key="11">
    <source>
        <dbReference type="RuleBase" id="RU003682"/>
    </source>
</evidence>
<keyword evidence="11" id="KW-0479">Metal-binding</keyword>
<comment type="catalytic activity">
    <reaction evidence="10">
        <text>L-arginine + 2-oxoglutarate + O2 = guanidine + L-glutamate 5-semialdehyde + succinate + CO2</text>
        <dbReference type="Rhea" id="RHEA:31535"/>
        <dbReference type="ChEBI" id="CHEBI:15379"/>
        <dbReference type="ChEBI" id="CHEBI:16526"/>
        <dbReference type="ChEBI" id="CHEBI:16810"/>
        <dbReference type="ChEBI" id="CHEBI:30031"/>
        <dbReference type="ChEBI" id="CHEBI:30087"/>
        <dbReference type="ChEBI" id="CHEBI:32682"/>
        <dbReference type="ChEBI" id="CHEBI:58066"/>
        <dbReference type="EC" id="1.14.20.7"/>
    </reaction>
</comment>
<evidence type="ECO:0000256" key="7">
    <source>
        <dbReference type="ARBA" id="ARBA00031011"/>
    </source>
</evidence>
<evidence type="ECO:0000313" key="13">
    <source>
        <dbReference type="EMBL" id="AXI01576.1"/>
    </source>
</evidence>
<evidence type="ECO:0000256" key="8">
    <source>
        <dbReference type="ARBA" id="ARBA00031282"/>
    </source>
</evidence>
<dbReference type="GO" id="GO:0046872">
    <property type="term" value="F:metal ion binding"/>
    <property type="evidence" value="ECO:0007669"/>
    <property type="project" value="UniProtKB-KW"/>
</dbReference>
<dbReference type="InterPro" id="IPR005123">
    <property type="entry name" value="Oxoglu/Fe-dep_dioxygenase_dom"/>
</dbReference>
<dbReference type="PANTHER" id="PTHR47990">
    <property type="entry name" value="2-OXOGLUTARATE (2OG) AND FE(II)-DEPENDENT OXYGENASE SUPERFAMILY PROTEIN-RELATED"/>
    <property type="match status" value="1"/>
</dbReference>
<dbReference type="AlphaFoldDB" id="A0A345P2R7"/>
<comment type="cofactor">
    <cofactor evidence="1">
        <name>Fe(2+)</name>
        <dbReference type="ChEBI" id="CHEBI:29033"/>
    </cofactor>
</comment>
<dbReference type="EC" id="1.14.20.7" evidence="3"/>
<dbReference type="Pfam" id="PF14226">
    <property type="entry name" value="DIOX_N"/>
    <property type="match status" value="1"/>
</dbReference>
<sequence>MYHAPATHSQTTLTTAPPTSHHFDQLPIIDISGLYSPDLPIRLHTAEALGKAAREVGFFYITGHAVSRLMRSHLIEQTRDFFDLPLTEKMRYYIGNSGNLAHRGYVPEGEEVFATGKHDRKEAFDLGFEHSVDDPDVIAGTPMHGLNVWPEQTGFEAAIRTYYQAVFALGQTLLHGFALALGLAEDAFDGFIQNPTSQLRLIHYPFDASASDSPGIGAHTDYECFTILLPTAPGLEVVNGEGKWIDAPPMEDAFIVNIGDLMEIWSGGTFVATAHRVRKVSTERYSFPLFFGCDYHTRVEPLPAFATAETIQKYPALNAGEHLFAQTAQSFGYLKVRLNNGSLKLGHHARPLNSFGPSEHKL</sequence>
<evidence type="ECO:0000259" key="12">
    <source>
        <dbReference type="PROSITE" id="PS51471"/>
    </source>
</evidence>
<dbReference type="RefSeq" id="WP_114897686.1">
    <property type="nucleotide sequence ID" value="NZ_CP031222.1"/>
</dbReference>
<dbReference type="InterPro" id="IPR050231">
    <property type="entry name" value="Iron_ascorbate_oxido_reductase"/>
</dbReference>
<evidence type="ECO:0000256" key="6">
    <source>
        <dbReference type="ARBA" id="ARBA00022666"/>
    </source>
</evidence>
<dbReference type="InterPro" id="IPR044861">
    <property type="entry name" value="IPNS-like_FE2OG_OXY"/>
</dbReference>
<evidence type="ECO:0000256" key="3">
    <source>
        <dbReference type="ARBA" id="ARBA00012293"/>
    </source>
</evidence>
<evidence type="ECO:0000256" key="5">
    <source>
        <dbReference type="ARBA" id="ARBA00019045"/>
    </source>
</evidence>
<feature type="domain" description="Fe2OG dioxygenase" evidence="12">
    <location>
        <begin position="195"/>
        <end position="293"/>
    </location>
</feature>
<reference evidence="13 14" key="1">
    <citation type="submission" date="2018-07" db="EMBL/GenBank/DDBJ databases">
        <title>Genome sequencing of Moraxellaceae gen. HYN0046.</title>
        <authorList>
            <person name="Kim M."/>
            <person name="Yi H."/>
        </authorList>
    </citation>
    <scope>NUCLEOTIDE SEQUENCE [LARGE SCALE GENOMIC DNA]</scope>
    <source>
        <strain evidence="13 14">HYN0046</strain>
    </source>
</reference>
<organism evidence="13 14">
    <name type="scientific">Aquirhabdus parva</name>
    <dbReference type="NCBI Taxonomy" id="2283318"/>
    <lineage>
        <taxon>Bacteria</taxon>
        <taxon>Pseudomonadati</taxon>
        <taxon>Pseudomonadota</taxon>
        <taxon>Gammaproteobacteria</taxon>
        <taxon>Moraxellales</taxon>
        <taxon>Moraxellaceae</taxon>
        <taxon>Aquirhabdus</taxon>
    </lineage>
</organism>
<dbReference type="KEGG" id="mbah:HYN46_00885"/>
<protein>
    <recommendedName>
        <fullName evidence="5">2-oxoglutarate-dependent ethylene/succinate-forming enzyme</fullName>
        <ecNumber evidence="4">1.13.12.19</ecNumber>
        <ecNumber evidence="3">1.14.20.7</ecNumber>
    </recommendedName>
    <alternativeName>
        <fullName evidence="7">2-oxoglutarate dioxygenase (ethylene-forming)</fullName>
    </alternativeName>
    <alternativeName>
        <fullName evidence="8">2-oxoglutarate/L-arginine monooxygenase/decarboxylase (succinate-forming)</fullName>
    </alternativeName>
</protein>
<evidence type="ECO:0000256" key="10">
    <source>
        <dbReference type="ARBA" id="ARBA00049359"/>
    </source>
</evidence>
<evidence type="ECO:0000256" key="1">
    <source>
        <dbReference type="ARBA" id="ARBA00001954"/>
    </source>
</evidence>
<dbReference type="SUPFAM" id="SSF51197">
    <property type="entry name" value="Clavaminate synthase-like"/>
    <property type="match status" value="1"/>
</dbReference>
<proteinExistence type="inferred from homology"/>
<dbReference type="PRINTS" id="PR00682">
    <property type="entry name" value="IPNSYNTHASE"/>
</dbReference>
<dbReference type="EMBL" id="CP031222">
    <property type="protein sequence ID" value="AXI01576.1"/>
    <property type="molecule type" value="Genomic_DNA"/>
</dbReference>
<evidence type="ECO:0000256" key="9">
    <source>
        <dbReference type="ARBA" id="ARBA00047725"/>
    </source>
</evidence>
<keyword evidence="6" id="KW-0266">Ethylene biosynthesis</keyword>
<evidence type="ECO:0000313" key="14">
    <source>
        <dbReference type="Proteomes" id="UP000253940"/>
    </source>
</evidence>
<dbReference type="InterPro" id="IPR026992">
    <property type="entry name" value="DIOX_N"/>
</dbReference>
<dbReference type="OrthoDB" id="21825at2"/>
<dbReference type="GO" id="GO:0102276">
    <property type="term" value="F:2-oxoglutarate oxygenase/decarboxylase (ethylene-forming) activity"/>
    <property type="evidence" value="ECO:0007669"/>
    <property type="project" value="UniProtKB-EC"/>
</dbReference>
<accession>A0A345P2R7</accession>
<keyword evidence="14" id="KW-1185">Reference proteome</keyword>
<dbReference type="PROSITE" id="PS51471">
    <property type="entry name" value="FE2OG_OXY"/>
    <property type="match status" value="1"/>
</dbReference>
<keyword evidence="11" id="KW-0408">Iron</keyword>
<gene>
    <name evidence="13" type="ORF">HYN46_00885</name>
</gene>
<dbReference type="Gene3D" id="2.60.120.330">
    <property type="entry name" value="B-lactam Antibiotic, Isopenicillin N Synthase, Chain"/>
    <property type="match status" value="1"/>
</dbReference>
<dbReference type="EC" id="1.13.12.19" evidence="4"/>
<dbReference type="GO" id="GO:0009693">
    <property type="term" value="P:ethylene biosynthetic process"/>
    <property type="evidence" value="ECO:0007669"/>
    <property type="project" value="UniProtKB-KW"/>
</dbReference>
<evidence type="ECO:0000256" key="2">
    <source>
        <dbReference type="ARBA" id="ARBA00004767"/>
    </source>
</evidence>
<dbReference type="Proteomes" id="UP000253940">
    <property type="component" value="Chromosome"/>
</dbReference>
<comment type="pathway">
    <text evidence="2">Alkene biosynthesis; ethylene biosynthesis via 2-oxoglutarate.</text>
</comment>
<comment type="catalytic activity">
    <reaction evidence="9">
        <text>2-oxoglutarate + O2 + 2 H(+) = ethene + 3 CO2 + H2O</text>
        <dbReference type="Rhea" id="RHEA:31523"/>
        <dbReference type="ChEBI" id="CHEBI:15377"/>
        <dbReference type="ChEBI" id="CHEBI:15378"/>
        <dbReference type="ChEBI" id="CHEBI:15379"/>
        <dbReference type="ChEBI" id="CHEBI:16526"/>
        <dbReference type="ChEBI" id="CHEBI:16810"/>
        <dbReference type="ChEBI" id="CHEBI:18153"/>
        <dbReference type="EC" id="1.13.12.19"/>
    </reaction>
</comment>
<keyword evidence="11" id="KW-0560">Oxidoreductase</keyword>
<dbReference type="InterPro" id="IPR027443">
    <property type="entry name" value="IPNS-like_sf"/>
</dbReference>
<comment type="similarity">
    <text evidence="11">Belongs to the iron/ascorbate-dependent oxidoreductase family.</text>
</comment>
<name>A0A345P2R7_9GAMM</name>
<evidence type="ECO:0000256" key="4">
    <source>
        <dbReference type="ARBA" id="ARBA00012531"/>
    </source>
</evidence>